<dbReference type="EMBL" id="BORR01000010">
    <property type="protein sequence ID" value="GIO38040.1"/>
    <property type="molecule type" value="Genomic_DNA"/>
</dbReference>
<dbReference type="SMART" id="SM00422">
    <property type="entry name" value="HTH_MERR"/>
    <property type="match status" value="1"/>
</dbReference>
<organism evidence="3 4">
    <name type="scientific">Paenibacillus antibioticophila</name>
    <dbReference type="NCBI Taxonomy" id="1274374"/>
    <lineage>
        <taxon>Bacteria</taxon>
        <taxon>Bacillati</taxon>
        <taxon>Bacillota</taxon>
        <taxon>Bacilli</taxon>
        <taxon>Bacillales</taxon>
        <taxon>Paenibacillaceae</taxon>
        <taxon>Paenibacillus</taxon>
    </lineage>
</organism>
<keyword evidence="4" id="KW-1185">Reference proteome</keyword>
<protein>
    <recommendedName>
        <fullName evidence="2">HTH merR-type domain-containing protein</fullName>
    </recommendedName>
</protein>
<name>A0A919XW86_9BACL</name>
<dbReference type="InterPro" id="IPR000551">
    <property type="entry name" value="MerR-type_HTH_dom"/>
</dbReference>
<keyword evidence="1" id="KW-0238">DNA-binding</keyword>
<dbReference type="Gene3D" id="1.10.1660.10">
    <property type="match status" value="1"/>
</dbReference>
<reference evidence="3 4" key="1">
    <citation type="submission" date="2021-03" db="EMBL/GenBank/DDBJ databases">
        <title>Antimicrobial resistance genes in bacteria isolated from Japanese honey, and their potential for conferring macrolide and lincosamide resistance in the American foulbrood pathogen Paenibacillus larvae.</title>
        <authorList>
            <person name="Okamoto M."/>
            <person name="Kumagai M."/>
            <person name="Kanamori H."/>
            <person name="Takamatsu D."/>
        </authorList>
    </citation>
    <scope>NUCLEOTIDE SEQUENCE [LARGE SCALE GENOMIC DNA]</scope>
    <source>
        <strain evidence="3 4">J41TS12</strain>
    </source>
</reference>
<dbReference type="InterPro" id="IPR047057">
    <property type="entry name" value="MerR_fam"/>
</dbReference>
<dbReference type="GO" id="GO:0003700">
    <property type="term" value="F:DNA-binding transcription factor activity"/>
    <property type="evidence" value="ECO:0007669"/>
    <property type="project" value="InterPro"/>
</dbReference>
<dbReference type="Pfam" id="PF13411">
    <property type="entry name" value="MerR_1"/>
    <property type="match status" value="1"/>
</dbReference>
<comment type="caution">
    <text evidence="3">The sequence shown here is derived from an EMBL/GenBank/DDBJ whole genome shotgun (WGS) entry which is preliminary data.</text>
</comment>
<dbReference type="PANTHER" id="PTHR30204:SF90">
    <property type="entry name" value="HTH-TYPE TRANSCRIPTIONAL ACTIVATOR MTA"/>
    <property type="match status" value="1"/>
</dbReference>
<dbReference type="CDD" id="cd01106">
    <property type="entry name" value="HTH_TipAL-Mta"/>
    <property type="match status" value="1"/>
</dbReference>
<sequence>MEAAHYSIGKFAELSGIPIRTLHYYEEVGLLCPRRQDNGHRIYGSADLITLQKIIGLKSLGFSLERIRQFIHHREPEMKLADALRIQQQALQAARVELDKSLEIIERLQAILQREGELEHEMMFLLIRNMLREDKQRSWTAEHLSEHTATTLFDISQNTAVELDRDMLAFAEAVRRLSTGKPDTSEVEEMLGFYVQRTLSFLDDKAIANFAQIPEEQHEKLEQLVDLPFNERETAWLDEALAHYAAKFGLPGITGP</sequence>
<evidence type="ECO:0000313" key="4">
    <source>
        <dbReference type="Proteomes" id="UP000681162"/>
    </source>
</evidence>
<dbReference type="InterPro" id="IPR009061">
    <property type="entry name" value="DNA-bd_dom_put_sf"/>
</dbReference>
<evidence type="ECO:0000259" key="2">
    <source>
        <dbReference type="PROSITE" id="PS50937"/>
    </source>
</evidence>
<dbReference type="PROSITE" id="PS50937">
    <property type="entry name" value="HTH_MERR_2"/>
    <property type="match status" value="1"/>
</dbReference>
<evidence type="ECO:0000313" key="3">
    <source>
        <dbReference type="EMBL" id="GIO38040.1"/>
    </source>
</evidence>
<proteinExistence type="predicted"/>
<dbReference type="SUPFAM" id="SSF46955">
    <property type="entry name" value="Putative DNA-binding domain"/>
    <property type="match status" value="1"/>
</dbReference>
<accession>A0A919XW86</accession>
<dbReference type="GO" id="GO:0003677">
    <property type="term" value="F:DNA binding"/>
    <property type="evidence" value="ECO:0007669"/>
    <property type="project" value="UniProtKB-KW"/>
</dbReference>
<dbReference type="Proteomes" id="UP000681162">
    <property type="component" value="Unassembled WGS sequence"/>
</dbReference>
<gene>
    <name evidence="3" type="ORF">J41TS12_29010</name>
</gene>
<dbReference type="AlphaFoldDB" id="A0A919XW86"/>
<dbReference type="PRINTS" id="PR00040">
    <property type="entry name" value="HTHMERR"/>
</dbReference>
<evidence type="ECO:0000256" key="1">
    <source>
        <dbReference type="ARBA" id="ARBA00023125"/>
    </source>
</evidence>
<dbReference type="PANTHER" id="PTHR30204">
    <property type="entry name" value="REDOX-CYCLING DRUG-SENSING TRANSCRIPTIONAL ACTIVATOR SOXR"/>
    <property type="match status" value="1"/>
</dbReference>
<feature type="domain" description="HTH merR-type" evidence="2">
    <location>
        <begin position="5"/>
        <end position="73"/>
    </location>
</feature>